<name>X1NX05_9ZZZZ</name>
<dbReference type="AlphaFoldDB" id="X1NX05"/>
<evidence type="ECO:0000313" key="1">
    <source>
        <dbReference type="EMBL" id="GAI48572.1"/>
    </source>
</evidence>
<sequence>DTAFRVYTRVDVRRMHDLGVLSEEQLVSAYLDQGYDEEKALNMASFTVRYNAQHQKDLTKSEILTGFKEDIINRNDTKDMLVELDYSENEAEYYVVYEEHKKNKDIEKLLLNNIKDRFQNNLMAETECRDKLAKLGIASNRINALVEQWLIDKFEDRKIPSKTDLDKFFKLDLIDIERFYSELRILGYNDDYSKLFVALAEKTKKAK</sequence>
<accession>X1NX05</accession>
<proteinExistence type="predicted"/>
<dbReference type="EMBL" id="BARV01034584">
    <property type="protein sequence ID" value="GAI48572.1"/>
    <property type="molecule type" value="Genomic_DNA"/>
</dbReference>
<reference evidence="1" key="1">
    <citation type="journal article" date="2014" name="Front. Microbiol.">
        <title>High frequency of phylogenetically diverse reductive dehalogenase-homologous genes in deep subseafloor sedimentary metagenomes.</title>
        <authorList>
            <person name="Kawai M."/>
            <person name="Futagami T."/>
            <person name="Toyoda A."/>
            <person name="Takaki Y."/>
            <person name="Nishi S."/>
            <person name="Hori S."/>
            <person name="Arai W."/>
            <person name="Tsubouchi T."/>
            <person name="Morono Y."/>
            <person name="Uchiyama I."/>
            <person name="Ito T."/>
            <person name="Fujiyama A."/>
            <person name="Inagaki F."/>
            <person name="Takami H."/>
        </authorList>
    </citation>
    <scope>NUCLEOTIDE SEQUENCE</scope>
    <source>
        <strain evidence="1">Expedition CK06-06</strain>
    </source>
</reference>
<organism evidence="1">
    <name type="scientific">marine sediment metagenome</name>
    <dbReference type="NCBI Taxonomy" id="412755"/>
    <lineage>
        <taxon>unclassified sequences</taxon>
        <taxon>metagenomes</taxon>
        <taxon>ecological metagenomes</taxon>
    </lineage>
</organism>
<gene>
    <name evidence="1" type="ORF">S06H3_54124</name>
</gene>
<protein>
    <submittedName>
        <fullName evidence="1">Uncharacterized protein</fullName>
    </submittedName>
</protein>
<comment type="caution">
    <text evidence="1">The sequence shown here is derived from an EMBL/GenBank/DDBJ whole genome shotgun (WGS) entry which is preliminary data.</text>
</comment>
<feature type="non-terminal residue" evidence="1">
    <location>
        <position position="1"/>
    </location>
</feature>